<keyword evidence="11 12" id="KW-0030">Aminoacyl-tRNA synthetase</keyword>
<reference evidence="14" key="2">
    <citation type="journal article" date="2020" name="mSystems">
        <title>Genome- and Community-Level Interaction Insights into Carbon Utilization and Element Cycling Functions of Hydrothermarchaeota in Hydrothermal Sediment.</title>
        <authorList>
            <person name="Zhou Z."/>
            <person name="Liu Y."/>
            <person name="Xu W."/>
            <person name="Pan J."/>
            <person name="Luo Z.H."/>
            <person name="Li M."/>
        </authorList>
    </citation>
    <scope>NUCLEOTIDE SEQUENCE [LARGE SCALE GENOMIC DNA]</scope>
    <source>
        <strain evidence="14">HyVt-386</strain>
    </source>
</reference>
<dbReference type="GO" id="GO:0003723">
    <property type="term" value="F:RNA binding"/>
    <property type="evidence" value="ECO:0007669"/>
    <property type="project" value="InterPro"/>
</dbReference>
<evidence type="ECO:0000256" key="7">
    <source>
        <dbReference type="ARBA" id="ARBA00022741"/>
    </source>
</evidence>
<keyword evidence="8 12" id="KW-0067">ATP-binding</keyword>
<feature type="binding site" evidence="12">
    <location>
        <position position="336"/>
    </location>
    <ligand>
        <name>Mg(2+)</name>
        <dbReference type="ChEBI" id="CHEBI:18420"/>
        <note>shared with alpha subunit</note>
    </ligand>
</feature>
<dbReference type="FunFam" id="3.30.56.10:FF:000011">
    <property type="entry name" value="Phenylalanine--tRNA ligase beta subunit"/>
    <property type="match status" value="1"/>
</dbReference>
<dbReference type="AlphaFoldDB" id="A0A1F2P698"/>
<feature type="binding site" evidence="12">
    <location>
        <position position="335"/>
    </location>
    <ligand>
        <name>Mg(2+)</name>
        <dbReference type="ChEBI" id="CHEBI:18420"/>
        <note>shared with alpha subunit</note>
    </ligand>
</feature>
<dbReference type="InterPro" id="IPR005146">
    <property type="entry name" value="B3/B4_tRNA-bd"/>
</dbReference>
<dbReference type="EC" id="6.1.1.20" evidence="12"/>
<comment type="caution">
    <text evidence="15">The sequence shown here is derived from an EMBL/GenBank/DDBJ whole genome shotgun (WGS) entry which is preliminary data.</text>
</comment>
<evidence type="ECO:0000313" key="14">
    <source>
        <dbReference type="EMBL" id="HEC56383.1"/>
    </source>
</evidence>
<dbReference type="Pfam" id="PF03484">
    <property type="entry name" value="B5"/>
    <property type="match status" value="1"/>
</dbReference>
<evidence type="ECO:0000256" key="11">
    <source>
        <dbReference type="ARBA" id="ARBA00023146"/>
    </source>
</evidence>
<accession>A0A1F2P698</accession>
<comment type="similarity">
    <text evidence="3 12">Belongs to the phenylalanyl-tRNA synthetase beta subunit family. Type 2 subfamily.</text>
</comment>
<keyword evidence="5 12" id="KW-0436">Ligase</keyword>
<name>A0A1F2P698_9EURY</name>
<dbReference type="InterPro" id="IPR004531">
    <property type="entry name" value="Phe-tRNA-synth_IIc_bsu_arc_euk"/>
</dbReference>
<dbReference type="FunFam" id="3.50.40.10:FF:000003">
    <property type="entry name" value="Phenylalanine--tRNA ligase beta subunit"/>
    <property type="match status" value="1"/>
</dbReference>
<evidence type="ECO:0000256" key="3">
    <source>
        <dbReference type="ARBA" id="ARBA00007438"/>
    </source>
</evidence>
<organism evidence="15 16">
    <name type="scientific">Candidatus Syntropharchaeum butanivorans</name>
    <dbReference type="NCBI Taxonomy" id="1839936"/>
    <lineage>
        <taxon>Archaea</taxon>
        <taxon>Methanobacteriati</taxon>
        <taxon>Methanobacteriota</taxon>
        <taxon>Stenosarchaea group</taxon>
        <taxon>Methanomicrobia</taxon>
        <taxon>Methanosarcinales</taxon>
        <taxon>ANME-2 cluster</taxon>
        <taxon>Candidatus Syntropharchaeum</taxon>
    </lineage>
</organism>
<evidence type="ECO:0000256" key="1">
    <source>
        <dbReference type="ARBA" id="ARBA00001946"/>
    </source>
</evidence>
<dbReference type="GO" id="GO:0009328">
    <property type="term" value="C:phenylalanine-tRNA ligase complex"/>
    <property type="evidence" value="ECO:0007669"/>
    <property type="project" value="TreeGrafter"/>
</dbReference>
<dbReference type="GO" id="GO:0004826">
    <property type="term" value="F:phenylalanine-tRNA ligase activity"/>
    <property type="evidence" value="ECO:0007669"/>
    <property type="project" value="UniProtKB-UniRule"/>
</dbReference>
<dbReference type="SUPFAM" id="SSF55681">
    <property type="entry name" value="Class II aaRS and biotin synthetases"/>
    <property type="match status" value="1"/>
</dbReference>
<dbReference type="SMART" id="SM00874">
    <property type="entry name" value="B5"/>
    <property type="match status" value="1"/>
</dbReference>
<keyword evidence="4 12" id="KW-0963">Cytoplasm</keyword>
<dbReference type="Proteomes" id="UP000885936">
    <property type="component" value="Unassembled WGS sequence"/>
</dbReference>
<dbReference type="EMBL" id="DRIE01000008">
    <property type="protein sequence ID" value="HEC56383.1"/>
    <property type="molecule type" value="Genomic_DNA"/>
</dbReference>
<dbReference type="Pfam" id="PF17759">
    <property type="entry name" value="tRNA_synthFbeta"/>
    <property type="match status" value="1"/>
</dbReference>
<gene>
    <name evidence="12" type="primary">pheT</name>
    <name evidence="14" type="ORF">ENI32_00615</name>
    <name evidence="15" type="ORF">SBU_000650</name>
</gene>
<keyword evidence="10 12" id="KW-0648">Protein biosynthesis</keyword>
<evidence type="ECO:0000256" key="2">
    <source>
        <dbReference type="ARBA" id="ARBA00004496"/>
    </source>
</evidence>
<dbReference type="PANTHER" id="PTHR10947">
    <property type="entry name" value="PHENYLALANYL-TRNA SYNTHETASE BETA CHAIN AND LEUCINE-RICH REPEAT-CONTAINING PROTEIN 47"/>
    <property type="match status" value="1"/>
</dbReference>
<dbReference type="InterPro" id="IPR045060">
    <property type="entry name" value="Phe-tRNA-ligase_IIc_bsu"/>
</dbReference>
<dbReference type="InterPro" id="IPR041616">
    <property type="entry name" value="PheRS_beta_core"/>
</dbReference>
<dbReference type="PATRIC" id="fig|1839936.3.peg.660"/>
<dbReference type="InterPro" id="IPR009061">
    <property type="entry name" value="DNA-bd_dom_put_sf"/>
</dbReference>
<evidence type="ECO:0000256" key="9">
    <source>
        <dbReference type="ARBA" id="ARBA00022842"/>
    </source>
</evidence>
<evidence type="ECO:0000313" key="16">
    <source>
        <dbReference type="Proteomes" id="UP000185779"/>
    </source>
</evidence>
<dbReference type="Gene3D" id="3.30.56.10">
    <property type="match status" value="2"/>
</dbReference>
<dbReference type="Proteomes" id="UP000185779">
    <property type="component" value="Unassembled WGS sequence"/>
</dbReference>
<dbReference type="SMART" id="SM00873">
    <property type="entry name" value="B3_4"/>
    <property type="match status" value="1"/>
</dbReference>
<comment type="subcellular location">
    <subcellularLocation>
        <location evidence="2 12">Cytoplasm</location>
    </subcellularLocation>
</comment>
<feature type="binding site" evidence="12">
    <location>
        <position position="326"/>
    </location>
    <ligand>
        <name>Mg(2+)</name>
        <dbReference type="ChEBI" id="CHEBI:18420"/>
        <note>shared with alpha subunit</note>
    </ligand>
</feature>
<feature type="binding site" evidence="12">
    <location>
        <position position="332"/>
    </location>
    <ligand>
        <name>Mg(2+)</name>
        <dbReference type="ChEBI" id="CHEBI:18420"/>
        <note>shared with alpha subunit</note>
    </ligand>
</feature>
<evidence type="ECO:0000256" key="4">
    <source>
        <dbReference type="ARBA" id="ARBA00022490"/>
    </source>
</evidence>
<evidence type="ECO:0000259" key="13">
    <source>
        <dbReference type="PROSITE" id="PS51483"/>
    </source>
</evidence>
<reference evidence="15 16" key="1">
    <citation type="submission" date="2016-05" db="EMBL/GenBank/DDBJ databases">
        <title>Microbial consortia oxidize butane by reversing methanogenesis.</title>
        <authorList>
            <person name="Laso-Perez R."/>
            <person name="Richter M."/>
            <person name="Wegener G."/>
            <person name="Musat F."/>
        </authorList>
    </citation>
    <scope>NUCLEOTIDE SEQUENCE [LARGE SCALE GENOMIC DNA]</scope>
    <source>
        <strain evidence="15">BOX1</strain>
    </source>
</reference>
<dbReference type="PROSITE" id="PS51483">
    <property type="entry name" value="B5"/>
    <property type="match status" value="1"/>
</dbReference>
<evidence type="ECO:0000256" key="12">
    <source>
        <dbReference type="HAMAP-Rule" id="MF_00284"/>
    </source>
</evidence>
<keyword evidence="7 12" id="KW-0547">Nucleotide-binding</keyword>
<proteinExistence type="inferred from homology"/>
<dbReference type="InterPro" id="IPR022918">
    <property type="entry name" value="Phe_tRNA_ligase_beta2_arc"/>
</dbReference>
<evidence type="ECO:0000256" key="10">
    <source>
        <dbReference type="ARBA" id="ARBA00022917"/>
    </source>
</evidence>
<keyword evidence="9 12" id="KW-0460">Magnesium</keyword>
<feature type="domain" description="B5" evidence="13">
    <location>
        <begin position="272"/>
        <end position="348"/>
    </location>
</feature>
<keyword evidence="16" id="KW-1185">Reference proteome</keyword>
<dbReference type="EMBL" id="LYOR01000002">
    <property type="protein sequence ID" value="OFV66683.1"/>
    <property type="molecule type" value="Genomic_DNA"/>
</dbReference>
<dbReference type="GO" id="GO:0005524">
    <property type="term" value="F:ATP binding"/>
    <property type="evidence" value="ECO:0007669"/>
    <property type="project" value="UniProtKB-UniRule"/>
</dbReference>
<comment type="catalytic activity">
    <reaction evidence="12">
        <text>tRNA(Phe) + L-phenylalanine + ATP = L-phenylalanyl-tRNA(Phe) + AMP + diphosphate + H(+)</text>
        <dbReference type="Rhea" id="RHEA:19413"/>
        <dbReference type="Rhea" id="RHEA-COMP:9668"/>
        <dbReference type="Rhea" id="RHEA-COMP:9699"/>
        <dbReference type="ChEBI" id="CHEBI:15378"/>
        <dbReference type="ChEBI" id="CHEBI:30616"/>
        <dbReference type="ChEBI" id="CHEBI:33019"/>
        <dbReference type="ChEBI" id="CHEBI:58095"/>
        <dbReference type="ChEBI" id="CHEBI:78442"/>
        <dbReference type="ChEBI" id="CHEBI:78531"/>
        <dbReference type="ChEBI" id="CHEBI:456215"/>
        <dbReference type="EC" id="6.1.1.20"/>
    </reaction>
</comment>
<comment type="subunit">
    <text evidence="12">Tetramer of two alpha and two beta subunits.</text>
</comment>
<dbReference type="GO" id="GO:0006432">
    <property type="term" value="P:phenylalanyl-tRNA aminoacylation"/>
    <property type="evidence" value="ECO:0007669"/>
    <property type="project" value="UniProtKB-UniRule"/>
</dbReference>
<dbReference type="NCBIfam" id="TIGR00471">
    <property type="entry name" value="pheT_arch"/>
    <property type="match status" value="1"/>
</dbReference>
<keyword evidence="6 12" id="KW-0479">Metal-binding</keyword>
<protein>
    <recommendedName>
        <fullName evidence="12">Phenylalanine--tRNA ligase beta subunit</fullName>
        <ecNumber evidence="12">6.1.1.20</ecNumber>
    </recommendedName>
    <alternativeName>
        <fullName evidence="12">Phenylalanyl-tRNA synthetase beta subunit</fullName>
        <shortName evidence="12">PheRS</shortName>
    </alternativeName>
</protein>
<sequence length="549" mass="61475">MPVIRLDCRDLEELTGLDRDQIIDKIPMIGADIERIEEDHIDVEFFPNRPDLFSVEGVARAMRAFLGLEPGLKAYQVGESGVVLQVEPSVKPIRPFIACAVVRDLDFTIPSFIEALMGLQEHIHWVLGRDRKQVSIGIHDISKVKPPFRYLGESPDFAFVPLDFDREISMEEILRVHPKGIRFAGILSGMDRFPLIIDANGDVLSFPPIINGELTRVTEETRDLFIDVTGTGEAVNYALNIIVTALVERGGFIESVRIIDLEGEKSMITPDLTPARMALPISEASRLIGLDLGVEDCINSLERMGFGIEGVDGGILSVLIPPYRADILHQYDLVEDVAIGYGYDRITPEMPDTPGIGRIHPLETLKSIIRDAMIGLGYFEVMTFTLTSPRMQFEWMGWEESGSHITLMHPISEEQTILRRNILPNLLEILMLNRHRELPQRIFEVGDVVVDEKNELHLAAVSIHAFADFSEVRSLVDAVISEIWSDSPVKIAPSDNEAFIPGRRADILMQDDIVGFFGEIHPDVIRAFELEHPIVGFEINASRMGEVSV</sequence>
<dbReference type="InterPro" id="IPR005147">
    <property type="entry name" value="tRNA_synthase_B5-dom"/>
</dbReference>
<dbReference type="InterPro" id="IPR020825">
    <property type="entry name" value="Phe-tRNA_synthase-like_B3/B4"/>
</dbReference>
<dbReference type="STRING" id="1839936.SBU_000650"/>
<comment type="cofactor">
    <cofactor evidence="1 12">
        <name>Mg(2+)</name>
        <dbReference type="ChEBI" id="CHEBI:18420"/>
    </cofactor>
</comment>
<evidence type="ECO:0000256" key="6">
    <source>
        <dbReference type="ARBA" id="ARBA00022723"/>
    </source>
</evidence>
<dbReference type="Gene3D" id="3.30.930.10">
    <property type="entry name" value="Bira Bifunctional Protein, Domain 2"/>
    <property type="match status" value="1"/>
</dbReference>
<evidence type="ECO:0000256" key="5">
    <source>
        <dbReference type="ARBA" id="ARBA00022598"/>
    </source>
</evidence>
<evidence type="ECO:0000313" key="15">
    <source>
        <dbReference type="EMBL" id="OFV66683.1"/>
    </source>
</evidence>
<dbReference type="HAMAP" id="MF_00284">
    <property type="entry name" value="Phe_tRNA_synth_beta2"/>
    <property type="match status" value="1"/>
</dbReference>
<dbReference type="InterPro" id="IPR045864">
    <property type="entry name" value="aa-tRNA-synth_II/BPL/LPL"/>
</dbReference>
<dbReference type="CDD" id="cd00769">
    <property type="entry name" value="PheRS_beta_core"/>
    <property type="match status" value="1"/>
</dbReference>
<evidence type="ECO:0000256" key="8">
    <source>
        <dbReference type="ARBA" id="ARBA00022840"/>
    </source>
</evidence>
<dbReference type="GO" id="GO:0000287">
    <property type="term" value="F:magnesium ion binding"/>
    <property type="evidence" value="ECO:0007669"/>
    <property type="project" value="InterPro"/>
</dbReference>
<dbReference type="SUPFAM" id="SSF46955">
    <property type="entry name" value="Putative DNA-binding domain"/>
    <property type="match status" value="2"/>
</dbReference>
<dbReference type="PANTHER" id="PTHR10947:SF0">
    <property type="entry name" value="PHENYLALANINE--TRNA LIGASE BETA SUBUNIT"/>
    <property type="match status" value="1"/>
</dbReference>
<dbReference type="Gene3D" id="3.50.40.10">
    <property type="entry name" value="Phenylalanyl-trna Synthetase, Chain B, domain 3"/>
    <property type="match status" value="1"/>
</dbReference>